<dbReference type="Gene3D" id="1.10.287.950">
    <property type="entry name" value="Methyl-accepting chemotaxis protein"/>
    <property type="match status" value="1"/>
</dbReference>
<keyword evidence="8" id="KW-1185">Reference proteome</keyword>
<comment type="caution">
    <text evidence="7">The sequence shown here is derived from an EMBL/GenBank/DDBJ whole genome shotgun (WGS) entry which is preliminary data.</text>
</comment>
<gene>
    <name evidence="7" type="ORF">PRZ01_12710</name>
</gene>
<evidence type="ECO:0000256" key="3">
    <source>
        <dbReference type="ARBA" id="ARBA00022989"/>
    </source>
</evidence>
<dbReference type="Pfam" id="PF13675">
    <property type="entry name" value="PilJ"/>
    <property type="match status" value="1"/>
</dbReference>
<keyword evidence="4" id="KW-0472">Membrane</keyword>
<comment type="subcellular location">
    <subcellularLocation>
        <location evidence="1">Membrane</location>
        <topology evidence="1">Multi-pass membrane protein</topology>
    </subcellularLocation>
</comment>
<keyword evidence="5" id="KW-0807">Transducer</keyword>
<dbReference type="Proteomes" id="UP001219862">
    <property type="component" value="Unassembled WGS sequence"/>
</dbReference>
<name>A0ABT5KW95_9BURK</name>
<sequence length="204" mass="21836">MSIINLAARQRMLSQRLVLLILLAAQGQVEKAEAAESTLRLFTDSQASILRVLRDKGMPATDTQLMQDVYLGPAGVSEVVTGFITDCRRALDLCKGGGVADRADALECVVSRIDVVLAALNRATQALDQINTRNEATLVRQIGEIVEEIRLVAREAKVVSFNAQVIAARAGVVGREFSVVAGTLSRISGEVDKLAHKGLSLVKG</sequence>
<protein>
    <submittedName>
        <fullName evidence="7">Type IV pili methyl-accepting chemotaxis transducer N-terminal domain-containing protein</fullName>
    </submittedName>
</protein>
<evidence type="ECO:0000259" key="6">
    <source>
        <dbReference type="PROSITE" id="PS50111"/>
    </source>
</evidence>
<dbReference type="SUPFAM" id="SSF58104">
    <property type="entry name" value="Methyl-accepting chemotaxis protein (MCP) signaling domain"/>
    <property type="match status" value="1"/>
</dbReference>
<dbReference type="EMBL" id="JAQQXS010000010">
    <property type="protein sequence ID" value="MDC8786052.1"/>
    <property type="molecule type" value="Genomic_DNA"/>
</dbReference>
<evidence type="ECO:0000256" key="4">
    <source>
        <dbReference type="ARBA" id="ARBA00023136"/>
    </source>
</evidence>
<evidence type="ECO:0000256" key="5">
    <source>
        <dbReference type="PROSITE-ProRule" id="PRU00284"/>
    </source>
</evidence>
<reference evidence="7 8" key="1">
    <citation type="submission" date="2022-10" db="EMBL/GenBank/DDBJ databases">
        <title>paucibacter sp. hw8 Genome sequencing.</title>
        <authorList>
            <person name="Park S."/>
        </authorList>
    </citation>
    <scope>NUCLEOTIDE SEQUENCE [LARGE SCALE GENOMIC DNA]</scope>
    <source>
        <strain evidence="8">hw8</strain>
    </source>
</reference>
<feature type="domain" description="Methyl-accepting transducer" evidence="6">
    <location>
        <begin position="139"/>
        <end position="204"/>
    </location>
</feature>
<keyword evidence="3" id="KW-1133">Transmembrane helix</keyword>
<proteinExistence type="predicted"/>
<evidence type="ECO:0000313" key="8">
    <source>
        <dbReference type="Proteomes" id="UP001219862"/>
    </source>
</evidence>
<accession>A0ABT5KW95</accession>
<dbReference type="PROSITE" id="PS50111">
    <property type="entry name" value="CHEMOTAXIS_TRANSDUC_2"/>
    <property type="match status" value="1"/>
</dbReference>
<keyword evidence="2" id="KW-0812">Transmembrane</keyword>
<dbReference type="InterPro" id="IPR029095">
    <property type="entry name" value="NarX-like_N"/>
</dbReference>
<dbReference type="InterPro" id="IPR004089">
    <property type="entry name" value="MCPsignal_dom"/>
</dbReference>
<organism evidence="7 8">
    <name type="scientific">Roseateles koreensis</name>
    <dbReference type="NCBI Taxonomy" id="2987526"/>
    <lineage>
        <taxon>Bacteria</taxon>
        <taxon>Pseudomonadati</taxon>
        <taxon>Pseudomonadota</taxon>
        <taxon>Betaproteobacteria</taxon>
        <taxon>Burkholderiales</taxon>
        <taxon>Sphaerotilaceae</taxon>
        <taxon>Roseateles</taxon>
    </lineage>
</organism>
<evidence type="ECO:0000256" key="1">
    <source>
        <dbReference type="ARBA" id="ARBA00004141"/>
    </source>
</evidence>
<evidence type="ECO:0000256" key="2">
    <source>
        <dbReference type="ARBA" id="ARBA00022692"/>
    </source>
</evidence>
<evidence type="ECO:0000313" key="7">
    <source>
        <dbReference type="EMBL" id="MDC8786052.1"/>
    </source>
</evidence>